<keyword evidence="2" id="KW-1185">Reference proteome</keyword>
<organism evidence="1 2">
    <name type="scientific">Shinella yambaruensis</name>
    <dbReference type="NCBI Taxonomy" id="415996"/>
    <lineage>
        <taxon>Bacteria</taxon>
        <taxon>Pseudomonadati</taxon>
        <taxon>Pseudomonadota</taxon>
        <taxon>Alphaproteobacteria</taxon>
        <taxon>Hyphomicrobiales</taxon>
        <taxon>Rhizobiaceae</taxon>
        <taxon>Shinella</taxon>
    </lineage>
</organism>
<comment type="caution">
    <text evidence="1">The sequence shown here is derived from an EMBL/GenBank/DDBJ whole genome shotgun (WGS) entry which is preliminary data.</text>
</comment>
<dbReference type="Proteomes" id="UP001156702">
    <property type="component" value="Unassembled WGS sequence"/>
</dbReference>
<dbReference type="InterPro" id="IPR010982">
    <property type="entry name" value="Lambda_DNA-bd_dom_sf"/>
</dbReference>
<dbReference type="Gene3D" id="1.10.260.40">
    <property type="entry name" value="lambda repressor-like DNA-binding domains"/>
    <property type="match status" value="1"/>
</dbReference>
<dbReference type="RefSeq" id="WP_244765891.1">
    <property type="nucleotide sequence ID" value="NZ_BSOP01000005.1"/>
</dbReference>
<accession>A0ABQ5ZAA8</accession>
<protein>
    <submittedName>
        <fullName evidence="1">Uncharacterized protein</fullName>
    </submittedName>
</protein>
<sequence>MTINFRNPIADLRTATGYGTEELSLISGLTVSEIAKIESGELVDQAKIARLFSAAGVKRG</sequence>
<name>A0ABQ5ZAA8_9HYPH</name>
<reference evidence="2" key="1">
    <citation type="journal article" date="2019" name="Int. J. Syst. Evol. Microbiol.">
        <title>The Global Catalogue of Microorganisms (GCM) 10K type strain sequencing project: providing services to taxonomists for standard genome sequencing and annotation.</title>
        <authorList>
            <consortium name="The Broad Institute Genomics Platform"/>
            <consortium name="The Broad Institute Genome Sequencing Center for Infectious Disease"/>
            <person name="Wu L."/>
            <person name="Ma J."/>
        </authorList>
    </citation>
    <scope>NUCLEOTIDE SEQUENCE [LARGE SCALE GENOMIC DNA]</scope>
    <source>
        <strain evidence="2">NBRC 102122</strain>
    </source>
</reference>
<proteinExistence type="predicted"/>
<evidence type="ECO:0000313" key="2">
    <source>
        <dbReference type="Proteomes" id="UP001156702"/>
    </source>
</evidence>
<dbReference type="SUPFAM" id="SSF47413">
    <property type="entry name" value="lambda repressor-like DNA-binding domains"/>
    <property type="match status" value="1"/>
</dbReference>
<dbReference type="EMBL" id="BSOP01000005">
    <property type="protein sequence ID" value="GLR49723.1"/>
    <property type="molecule type" value="Genomic_DNA"/>
</dbReference>
<evidence type="ECO:0000313" key="1">
    <source>
        <dbReference type="EMBL" id="GLR49723.1"/>
    </source>
</evidence>
<gene>
    <name evidence="1" type="ORF">GCM10007923_09280</name>
</gene>